<organism evidence="5 7">
    <name type="scientific">Glycomyces lechevalierae</name>
    <dbReference type="NCBI Taxonomy" id="256034"/>
    <lineage>
        <taxon>Bacteria</taxon>
        <taxon>Bacillati</taxon>
        <taxon>Actinomycetota</taxon>
        <taxon>Actinomycetes</taxon>
        <taxon>Glycomycetales</taxon>
        <taxon>Glycomycetaceae</taxon>
        <taxon>Glycomyces</taxon>
    </lineage>
</organism>
<dbReference type="PANTHER" id="PTHR33204:SF37">
    <property type="entry name" value="HTH-TYPE TRANSCRIPTIONAL REGULATOR YODB"/>
    <property type="match status" value="1"/>
</dbReference>
<keyword evidence="2 6" id="KW-0238">DNA-binding</keyword>
<evidence type="ECO:0000256" key="3">
    <source>
        <dbReference type="ARBA" id="ARBA00023163"/>
    </source>
</evidence>
<dbReference type="RefSeq" id="WP_270120301.1">
    <property type="nucleotide sequence ID" value="NZ_BAAAOM010000001.1"/>
</dbReference>
<accession>A0A9X3SWE3</accession>
<dbReference type="PANTHER" id="PTHR33204">
    <property type="entry name" value="TRANSCRIPTIONAL REGULATOR, MARR FAMILY"/>
    <property type="match status" value="1"/>
</dbReference>
<evidence type="ECO:0000256" key="1">
    <source>
        <dbReference type="ARBA" id="ARBA00023015"/>
    </source>
</evidence>
<dbReference type="Proteomes" id="UP001183604">
    <property type="component" value="Unassembled WGS sequence"/>
</dbReference>
<dbReference type="PROSITE" id="PS51118">
    <property type="entry name" value="HTH_HXLR"/>
    <property type="match status" value="1"/>
</dbReference>
<evidence type="ECO:0000256" key="2">
    <source>
        <dbReference type="ARBA" id="ARBA00023125"/>
    </source>
</evidence>
<dbReference type="EMBL" id="JAPZVQ010000001">
    <property type="protein sequence ID" value="MDA1383956.1"/>
    <property type="molecule type" value="Genomic_DNA"/>
</dbReference>
<evidence type="ECO:0000313" key="7">
    <source>
        <dbReference type="Proteomes" id="UP001145799"/>
    </source>
</evidence>
<keyword evidence="8" id="KW-1185">Reference proteome</keyword>
<dbReference type="EMBL" id="JAVDYD010000001">
    <property type="protein sequence ID" value="MDR7341050.1"/>
    <property type="molecule type" value="Genomic_DNA"/>
</dbReference>
<comment type="caution">
    <text evidence="5">The sequence shown here is derived from an EMBL/GenBank/DDBJ whole genome shotgun (WGS) entry which is preliminary data.</text>
</comment>
<reference evidence="5" key="1">
    <citation type="submission" date="2022-12" db="EMBL/GenBank/DDBJ databases">
        <title>Gycomyces niveus sp.nov., a novel actinomycete isolated from soil in Shouguang.</title>
        <authorList>
            <person name="Yang X."/>
        </authorList>
    </citation>
    <scope>NUCLEOTIDE SEQUENCE</scope>
    <source>
        <strain evidence="5">DSM 44724</strain>
    </source>
</reference>
<name>A0A9X3SWE3_9ACTN</name>
<proteinExistence type="predicted"/>
<dbReference type="AlphaFoldDB" id="A0A9X3SWE3"/>
<gene>
    <name evidence="6" type="ORF">J2S69_004769</name>
    <name evidence="5" type="ORF">O2L01_03075</name>
</gene>
<sequence length="123" mass="13725">MSTTPMPGRPVRGSTTGRSLMAALDLFGRRWTLRIIWELGNEPLGFRLLQRRCDDMSSSVLRQRLTELQEARLAEVRSDGTYALTTLGHDARKSLDPVIEWSRRWAAALADAPPTTAENADDG</sequence>
<dbReference type="InterPro" id="IPR036390">
    <property type="entry name" value="WH_DNA-bd_sf"/>
</dbReference>
<dbReference type="GO" id="GO:0003677">
    <property type="term" value="F:DNA binding"/>
    <property type="evidence" value="ECO:0007669"/>
    <property type="project" value="UniProtKB-KW"/>
</dbReference>
<dbReference type="Pfam" id="PF01638">
    <property type="entry name" value="HxlR"/>
    <property type="match status" value="1"/>
</dbReference>
<evidence type="ECO:0000313" key="5">
    <source>
        <dbReference type="EMBL" id="MDA1383956.1"/>
    </source>
</evidence>
<keyword evidence="3" id="KW-0804">Transcription</keyword>
<protein>
    <submittedName>
        <fullName evidence="6">DNA-binding HxlR family transcriptional regulator</fullName>
    </submittedName>
    <submittedName>
        <fullName evidence="5">Helix-turn-helix domain-containing protein</fullName>
    </submittedName>
</protein>
<keyword evidence="1" id="KW-0805">Transcription regulation</keyword>
<evidence type="ECO:0000259" key="4">
    <source>
        <dbReference type="PROSITE" id="PS51118"/>
    </source>
</evidence>
<dbReference type="Proteomes" id="UP001145799">
    <property type="component" value="Unassembled WGS sequence"/>
</dbReference>
<dbReference type="Gene3D" id="1.10.10.10">
    <property type="entry name" value="Winged helix-like DNA-binding domain superfamily/Winged helix DNA-binding domain"/>
    <property type="match status" value="1"/>
</dbReference>
<reference evidence="6 8" key="2">
    <citation type="submission" date="2023-07" db="EMBL/GenBank/DDBJ databases">
        <title>Sequencing the genomes of 1000 actinobacteria strains.</title>
        <authorList>
            <person name="Klenk H.-P."/>
        </authorList>
    </citation>
    <scope>NUCLEOTIDE SEQUENCE [LARGE SCALE GENOMIC DNA]</scope>
    <source>
        <strain evidence="6 8">DSM 44724</strain>
    </source>
</reference>
<feature type="domain" description="HTH hxlR-type" evidence="4">
    <location>
        <begin position="18"/>
        <end position="110"/>
    </location>
</feature>
<evidence type="ECO:0000313" key="6">
    <source>
        <dbReference type="EMBL" id="MDR7341050.1"/>
    </source>
</evidence>
<dbReference type="InterPro" id="IPR002577">
    <property type="entry name" value="HTH_HxlR"/>
</dbReference>
<evidence type="ECO:0000313" key="8">
    <source>
        <dbReference type="Proteomes" id="UP001183604"/>
    </source>
</evidence>
<dbReference type="InterPro" id="IPR036388">
    <property type="entry name" value="WH-like_DNA-bd_sf"/>
</dbReference>
<dbReference type="SUPFAM" id="SSF46785">
    <property type="entry name" value="Winged helix' DNA-binding domain"/>
    <property type="match status" value="1"/>
</dbReference>